<accession>A0AAW2XY30</accession>
<keyword evidence="1" id="KW-0479">Metal-binding</keyword>
<name>A0AAW2XY30_9LAMI</name>
<dbReference type="EMBL" id="JACGWN010000002">
    <property type="protein sequence ID" value="KAL0458890.1"/>
    <property type="molecule type" value="Genomic_DNA"/>
</dbReference>
<feature type="region of interest" description="Disordered" evidence="5">
    <location>
        <begin position="134"/>
        <end position="190"/>
    </location>
</feature>
<evidence type="ECO:0000259" key="6">
    <source>
        <dbReference type="PROSITE" id="PS50966"/>
    </source>
</evidence>
<dbReference type="PROSITE" id="PS50966">
    <property type="entry name" value="ZF_SWIM"/>
    <property type="match status" value="1"/>
</dbReference>
<dbReference type="InterPro" id="IPR007527">
    <property type="entry name" value="Znf_SWIM"/>
</dbReference>
<reference evidence="7" key="1">
    <citation type="submission" date="2020-06" db="EMBL/GenBank/DDBJ databases">
        <authorList>
            <person name="Li T."/>
            <person name="Hu X."/>
            <person name="Zhang T."/>
            <person name="Song X."/>
            <person name="Zhang H."/>
            <person name="Dai N."/>
            <person name="Sheng W."/>
            <person name="Hou X."/>
            <person name="Wei L."/>
        </authorList>
    </citation>
    <scope>NUCLEOTIDE SEQUENCE</scope>
    <source>
        <strain evidence="7">KEN1</strain>
        <tissue evidence="7">Leaf</tissue>
    </source>
</reference>
<evidence type="ECO:0000256" key="2">
    <source>
        <dbReference type="ARBA" id="ARBA00022771"/>
    </source>
</evidence>
<dbReference type="Pfam" id="PF04434">
    <property type="entry name" value="SWIM"/>
    <property type="match status" value="1"/>
</dbReference>
<dbReference type="GO" id="GO:0008270">
    <property type="term" value="F:zinc ion binding"/>
    <property type="evidence" value="ECO:0007669"/>
    <property type="project" value="UniProtKB-KW"/>
</dbReference>
<proteinExistence type="predicted"/>
<gene>
    <name evidence="7" type="ORF">Slati_0516200</name>
</gene>
<evidence type="ECO:0000313" key="7">
    <source>
        <dbReference type="EMBL" id="KAL0458890.1"/>
    </source>
</evidence>
<sequence>MQENRDKASKKWKGKICPKIQIILEKQTAKVSDCMPIKADDTSYQISYFDGSQHCVDLSARSCSCRKWQLSGIPCKHACSAIYNQKLDPVDFVHACYSVDAYKVVYAPAIKPMSHEGMWSESCIILSLPPNFGRRAGKPTKARRREADEPTIKHKKKGKRTISGKLRRHQKTVSCRTCGEPGAQHPNILPPAQVENEEDFTPEGGITQEQIPPPAMAPQIYKTGPSIFQQLAMSNAHLALQPRVQIRAPPPMIGNQGLPLFSSTTRVQTTVVNSIIREGGQKYLDLSQHNQMNN</sequence>
<keyword evidence="3" id="KW-0862">Zinc</keyword>
<dbReference type="InterPro" id="IPR006564">
    <property type="entry name" value="Znf_PMZ"/>
</dbReference>
<dbReference type="PANTHER" id="PTHR31973">
    <property type="entry name" value="POLYPROTEIN, PUTATIVE-RELATED"/>
    <property type="match status" value="1"/>
</dbReference>
<evidence type="ECO:0000256" key="5">
    <source>
        <dbReference type="SAM" id="MobiDB-lite"/>
    </source>
</evidence>
<reference evidence="7" key="2">
    <citation type="journal article" date="2024" name="Plant">
        <title>Genomic evolution and insights into agronomic trait innovations of Sesamum species.</title>
        <authorList>
            <person name="Miao H."/>
            <person name="Wang L."/>
            <person name="Qu L."/>
            <person name="Liu H."/>
            <person name="Sun Y."/>
            <person name="Le M."/>
            <person name="Wang Q."/>
            <person name="Wei S."/>
            <person name="Zheng Y."/>
            <person name="Lin W."/>
            <person name="Duan Y."/>
            <person name="Cao H."/>
            <person name="Xiong S."/>
            <person name="Wang X."/>
            <person name="Wei L."/>
            <person name="Li C."/>
            <person name="Ma Q."/>
            <person name="Ju M."/>
            <person name="Zhao R."/>
            <person name="Li G."/>
            <person name="Mu C."/>
            <person name="Tian Q."/>
            <person name="Mei H."/>
            <person name="Zhang T."/>
            <person name="Gao T."/>
            <person name="Zhang H."/>
        </authorList>
    </citation>
    <scope>NUCLEOTIDE SEQUENCE</scope>
    <source>
        <strain evidence="7">KEN1</strain>
    </source>
</reference>
<dbReference type="AlphaFoldDB" id="A0AAW2XY30"/>
<evidence type="ECO:0000256" key="3">
    <source>
        <dbReference type="ARBA" id="ARBA00022833"/>
    </source>
</evidence>
<feature type="domain" description="SWIM-type" evidence="6">
    <location>
        <begin position="44"/>
        <end position="86"/>
    </location>
</feature>
<evidence type="ECO:0000256" key="4">
    <source>
        <dbReference type="PROSITE-ProRule" id="PRU00325"/>
    </source>
</evidence>
<evidence type="ECO:0000256" key="1">
    <source>
        <dbReference type="ARBA" id="ARBA00022723"/>
    </source>
</evidence>
<feature type="compositionally biased region" description="Basic residues" evidence="5">
    <location>
        <begin position="153"/>
        <end position="171"/>
    </location>
</feature>
<protein>
    <recommendedName>
        <fullName evidence="6">SWIM-type domain-containing protein</fullName>
    </recommendedName>
</protein>
<dbReference type="SMART" id="SM00575">
    <property type="entry name" value="ZnF_PMZ"/>
    <property type="match status" value="1"/>
</dbReference>
<organism evidence="7">
    <name type="scientific">Sesamum latifolium</name>
    <dbReference type="NCBI Taxonomy" id="2727402"/>
    <lineage>
        <taxon>Eukaryota</taxon>
        <taxon>Viridiplantae</taxon>
        <taxon>Streptophyta</taxon>
        <taxon>Embryophyta</taxon>
        <taxon>Tracheophyta</taxon>
        <taxon>Spermatophyta</taxon>
        <taxon>Magnoliopsida</taxon>
        <taxon>eudicotyledons</taxon>
        <taxon>Gunneridae</taxon>
        <taxon>Pentapetalae</taxon>
        <taxon>asterids</taxon>
        <taxon>lamiids</taxon>
        <taxon>Lamiales</taxon>
        <taxon>Pedaliaceae</taxon>
        <taxon>Sesamum</taxon>
    </lineage>
</organism>
<comment type="caution">
    <text evidence="7">The sequence shown here is derived from an EMBL/GenBank/DDBJ whole genome shotgun (WGS) entry which is preliminary data.</text>
</comment>
<keyword evidence="2 4" id="KW-0863">Zinc-finger</keyword>
<feature type="compositionally biased region" description="Basic residues" evidence="5">
    <location>
        <begin position="135"/>
        <end position="144"/>
    </location>
</feature>
<dbReference type="PANTHER" id="PTHR31973:SF187">
    <property type="entry name" value="MUTATOR TRANSPOSASE MUDRA PROTEIN"/>
    <property type="match status" value="1"/>
</dbReference>